<evidence type="ECO:0000313" key="3">
    <source>
        <dbReference type="Proteomes" id="UP000325577"/>
    </source>
</evidence>
<sequence length="142" mass="14472">MAGCGRPGADASQSLRGQGGPVPNCGRGLVRAGLGAARRWTSQVKWARGLVRLAWDLAVGAWACNRGASCAARSGQGAGLFVAVGPMPNTKRGSPSPPPALSLPPVKSDTDPHVIDLTHALAFSLGSHPILTRAKAVFSSVV</sequence>
<proteinExistence type="predicted"/>
<protein>
    <submittedName>
        <fullName evidence="2">Uncharacterized protein</fullName>
    </submittedName>
</protein>
<accession>A0A5J5BPQ1</accession>
<evidence type="ECO:0000313" key="2">
    <source>
        <dbReference type="EMBL" id="KAA8544849.1"/>
    </source>
</evidence>
<evidence type="ECO:0000256" key="1">
    <source>
        <dbReference type="SAM" id="MobiDB-lite"/>
    </source>
</evidence>
<dbReference type="Proteomes" id="UP000325577">
    <property type="component" value="Linkage Group LG10"/>
</dbReference>
<keyword evidence="3" id="KW-1185">Reference proteome</keyword>
<reference evidence="2 3" key="1">
    <citation type="submission" date="2019-09" db="EMBL/GenBank/DDBJ databases">
        <title>A chromosome-level genome assembly of the Chinese tupelo Nyssa sinensis.</title>
        <authorList>
            <person name="Yang X."/>
            <person name="Kang M."/>
            <person name="Yang Y."/>
            <person name="Xiong H."/>
            <person name="Wang M."/>
            <person name="Zhang Z."/>
            <person name="Wang Z."/>
            <person name="Wu H."/>
            <person name="Ma T."/>
            <person name="Liu J."/>
            <person name="Xi Z."/>
        </authorList>
    </citation>
    <scope>NUCLEOTIDE SEQUENCE [LARGE SCALE GENOMIC DNA]</scope>
    <source>
        <strain evidence="2">J267</strain>
        <tissue evidence="2">Leaf</tissue>
    </source>
</reference>
<dbReference type="AlphaFoldDB" id="A0A5J5BPQ1"/>
<dbReference type="EMBL" id="CM018033">
    <property type="protein sequence ID" value="KAA8544849.1"/>
    <property type="molecule type" value="Genomic_DNA"/>
</dbReference>
<name>A0A5J5BPQ1_9ASTE</name>
<organism evidence="2 3">
    <name type="scientific">Nyssa sinensis</name>
    <dbReference type="NCBI Taxonomy" id="561372"/>
    <lineage>
        <taxon>Eukaryota</taxon>
        <taxon>Viridiplantae</taxon>
        <taxon>Streptophyta</taxon>
        <taxon>Embryophyta</taxon>
        <taxon>Tracheophyta</taxon>
        <taxon>Spermatophyta</taxon>
        <taxon>Magnoliopsida</taxon>
        <taxon>eudicotyledons</taxon>
        <taxon>Gunneridae</taxon>
        <taxon>Pentapetalae</taxon>
        <taxon>asterids</taxon>
        <taxon>Cornales</taxon>
        <taxon>Nyssaceae</taxon>
        <taxon>Nyssa</taxon>
    </lineage>
</organism>
<gene>
    <name evidence="2" type="ORF">F0562_019633</name>
</gene>
<feature type="region of interest" description="Disordered" evidence="1">
    <location>
        <begin position="1"/>
        <end position="22"/>
    </location>
</feature>